<dbReference type="InterPro" id="IPR011818">
    <property type="entry name" value="Uridylate_kinase_arch/spir"/>
</dbReference>
<keyword evidence="7" id="KW-0418">Kinase</keyword>
<dbReference type="GO" id="GO:0033862">
    <property type="term" value="F:UMP kinase activity"/>
    <property type="evidence" value="ECO:0007669"/>
    <property type="project" value="UniProtKB-EC"/>
</dbReference>
<evidence type="ECO:0000256" key="5">
    <source>
        <dbReference type="ARBA" id="ARBA00022679"/>
    </source>
</evidence>
<protein>
    <recommendedName>
        <fullName evidence="3">UMP kinase</fullName>
        <ecNumber evidence="3">2.7.4.22</ecNumber>
    </recommendedName>
    <alternativeName>
        <fullName evidence="10">Uridine monophosphate kinase</fullName>
    </alternativeName>
</protein>
<evidence type="ECO:0000256" key="4">
    <source>
        <dbReference type="ARBA" id="ARBA00022490"/>
    </source>
</evidence>
<dbReference type="SUPFAM" id="SSF53633">
    <property type="entry name" value="Carbamate kinase-like"/>
    <property type="match status" value="1"/>
</dbReference>
<comment type="caution">
    <text evidence="12">The sequence shown here is derived from an EMBL/GenBank/DDBJ whole genome shotgun (WGS) entry which is preliminary data.</text>
</comment>
<evidence type="ECO:0000259" key="11">
    <source>
        <dbReference type="Pfam" id="PF00696"/>
    </source>
</evidence>
<dbReference type="EMBL" id="MHOD01000001">
    <property type="protein sequence ID" value="OGZ58759.1"/>
    <property type="molecule type" value="Genomic_DNA"/>
</dbReference>
<reference evidence="12 13" key="1">
    <citation type="journal article" date="2016" name="Nat. Commun.">
        <title>Thousands of microbial genomes shed light on interconnected biogeochemical processes in an aquifer system.</title>
        <authorList>
            <person name="Anantharaman K."/>
            <person name="Brown C.T."/>
            <person name="Hug L.A."/>
            <person name="Sharon I."/>
            <person name="Castelle C.J."/>
            <person name="Probst A.J."/>
            <person name="Thomas B.C."/>
            <person name="Singh A."/>
            <person name="Wilkins M.J."/>
            <person name="Karaoz U."/>
            <person name="Brodie E.L."/>
            <person name="Williams K.H."/>
            <person name="Hubbard S.S."/>
            <person name="Banfield J.F."/>
        </authorList>
    </citation>
    <scope>NUCLEOTIDE SEQUENCE [LARGE SCALE GENOMIC DNA]</scope>
</reference>
<dbReference type="PANTHER" id="PTHR42833:SF4">
    <property type="entry name" value="URIDYLATE KINASE PUMPKIN, CHLOROPLASTIC"/>
    <property type="match status" value="1"/>
</dbReference>
<proteinExistence type="inferred from homology"/>
<dbReference type="PANTHER" id="PTHR42833">
    <property type="entry name" value="URIDYLATE KINASE"/>
    <property type="match status" value="1"/>
</dbReference>
<dbReference type="NCBIfam" id="TIGR02076">
    <property type="entry name" value="pyrH_arch"/>
    <property type="match status" value="1"/>
</dbReference>
<keyword evidence="6" id="KW-0547">Nucleotide-binding</keyword>
<name>A0A1G2H8T8_9BACT</name>
<dbReference type="Proteomes" id="UP000177932">
    <property type="component" value="Unassembled WGS sequence"/>
</dbReference>
<evidence type="ECO:0000256" key="8">
    <source>
        <dbReference type="ARBA" id="ARBA00022840"/>
    </source>
</evidence>
<dbReference type="GO" id="GO:0006225">
    <property type="term" value="P:UDP biosynthetic process"/>
    <property type="evidence" value="ECO:0007669"/>
    <property type="project" value="TreeGrafter"/>
</dbReference>
<sequence length="232" mass="25990">MNSNDNKTIVMALGGSIIVPEKINTEFLKGFRNFILKFLDEGKRFVIVAGGGITARNYQNAASEIVDISDEDKDWIGIHATRLNGHLLRTVFFDVAHPIILDDPTKDIGNEDKHNLFIASGWKPGWSTDYIAVMLAVRFHTDSVLIATRIDYVYDDDIEKNPSAKRLEKLSWQQYRKMVGDEWTPGMKAPVDPIAAKLAEEKSVEAIIVKGTELENLAKAVRGEDFKGSVIR</sequence>
<comment type="similarity">
    <text evidence="2">Belongs to the UMP kinase family.</text>
</comment>
<evidence type="ECO:0000256" key="6">
    <source>
        <dbReference type="ARBA" id="ARBA00022741"/>
    </source>
</evidence>
<evidence type="ECO:0000256" key="1">
    <source>
        <dbReference type="ARBA" id="ARBA00004791"/>
    </source>
</evidence>
<accession>A0A1G2H8T8</accession>
<dbReference type="Gene3D" id="3.40.1160.10">
    <property type="entry name" value="Acetylglutamate kinase-like"/>
    <property type="match status" value="1"/>
</dbReference>
<organism evidence="12 13">
    <name type="scientific">Candidatus Spechtbacteria bacterium RIFCSPHIGHO2_01_FULL_43_30</name>
    <dbReference type="NCBI Taxonomy" id="1802158"/>
    <lineage>
        <taxon>Bacteria</taxon>
        <taxon>Candidatus Spechtiibacteriota</taxon>
    </lineage>
</organism>
<evidence type="ECO:0000256" key="9">
    <source>
        <dbReference type="ARBA" id="ARBA00022975"/>
    </source>
</evidence>
<evidence type="ECO:0000313" key="12">
    <source>
        <dbReference type="EMBL" id="OGZ58759.1"/>
    </source>
</evidence>
<comment type="pathway">
    <text evidence="1">Pyrimidine metabolism; CTP biosynthesis via de novo pathway; UDP from UMP (UMPK route): step 1/1.</text>
</comment>
<evidence type="ECO:0000256" key="3">
    <source>
        <dbReference type="ARBA" id="ARBA00012899"/>
    </source>
</evidence>
<dbReference type="STRING" id="1802158.A2827_00545"/>
<feature type="domain" description="Aspartate/glutamate/uridylate kinase" evidence="11">
    <location>
        <begin position="7"/>
        <end position="209"/>
    </location>
</feature>
<gene>
    <name evidence="12" type="ORF">A2827_00545</name>
</gene>
<evidence type="ECO:0000313" key="13">
    <source>
        <dbReference type="Proteomes" id="UP000177932"/>
    </source>
</evidence>
<dbReference type="GO" id="GO:0005524">
    <property type="term" value="F:ATP binding"/>
    <property type="evidence" value="ECO:0007669"/>
    <property type="project" value="UniProtKB-KW"/>
</dbReference>
<keyword evidence="5" id="KW-0808">Transferase</keyword>
<dbReference type="Pfam" id="PF00696">
    <property type="entry name" value="AA_kinase"/>
    <property type="match status" value="1"/>
</dbReference>
<dbReference type="EC" id="2.7.4.22" evidence="3"/>
<dbReference type="InterPro" id="IPR036393">
    <property type="entry name" value="AceGlu_kinase-like_sf"/>
</dbReference>
<dbReference type="InterPro" id="IPR001048">
    <property type="entry name" value="Asp/Glu/Uridylate_kinase"/>
</dbReference>
<keyword evidence="4" id="KW-0963">Cytoplasm</keyword>
<evidence type="ECO:0000256" key="10">
    <source>
        <dbReference type="ARBA" id="ARBA00032092"/>
    </source>
</evidence>
<evidence type="ECO:0000256" key="7">
    <source>
        <dbReference type="ARBA" id="ARBA00022777"/>
    </source>
</evidence>
<keyword evidence="8" id="KW-0067">ATP-binding</keyword>
<dbReference type="AlphaFoldDB" id="A0A1G2H8T8"/>
<keyword evidence="9" id="KW-0665">Pyrimidine biosynthesis</keyword>
<evidence type="ECO:0000256" key="2">
    <source>
        <dbReference type="ARBA" id="ARBA00007614"/>
    </source>
</evidence>